<gene>
    <name evidence="1" type="ORF">DFP76_101348</name>
</gene>
<evidence type="ECO:0000313" key="2">
    <source>
        <dbReference type="Proteomes" id="UP000252086"/>
    </source>
</evidence>
<comment type="caution">
    <text evidence="1">The sequence shown here is derived from an EMBL/GenBank/DDBJ whole genome shotgun (WGS) entry which is preliminary data.</text>
</comment>
<dbReference type="EMBL" id="QNRF01000001">
    <property type="protein sequence ID" value="RBO86072.1"/>
    <property type="molecule type" value="Genomic_DNA"/>
</dbReference>
<dbReference type="RefSeq" id="WP_113872957.1">
    <property type="nucleotide sequence ID" value="NZ_QNRF01000001.1"/>
</dbReference>
<dbReference type="AlphaFoldDB" id="A0A366D7N8"/>
<reference evidence="1 2" key="1">
    <citation type="submission" date="2018-06" db="EMBL/GenBank/DDBJ databases">
        <title>Genomic Encyclopedia of Type Strains, Phase III (KMG-III): the genomes of soil and plant-associated and newly described type strains.</title>
        <authorList>
            <person name="Whitman W."/>
        </authorList>
    </citation>
    <scope>NUCLEOTIDE SEQUENCE [LARGE SCALE GENOMIC DNA]</scope>
    <source>
        <strain evidence="1 2">CECT 7732</strain>
    </source>
</reference>
<proteinExistence type="predicted"/>
<protein>
    <submittedName>
        <fullName evidence="1">Uncharacterized protein</fullName>
    </submittedName>
</protein>
<dbReference type="OrthoDB" id="6092898at2"/>
<accession>A0A366D7N8</accession>
<sequence length="615" mass="69661">MKLSNILASVNQVEKSKFINALDRVCNEAMTHDKELAKRVQKLDGQIKNASSGEIVQLFKLVLPYFEKSVKEQLAMLGVQASLLTNIVSRDGNSIARMSWLETLYLKEWGEIDRLSKEINNQFEEEDQQTDYLSEIRRLDIYHACLREAYFNDEAHNRDAKITDDERGILNILASKLDITAEFKNAIEHLVNQIPQNGVMDCLNAMRELGIVFVRRKDHLVFIADEVVAMLNRILGKDLADKHVLRILRTLSDAELSNILKAHDKRIRGIERKDKIKTIIAMGLKSHHMLKEDLCPSDSGLNERKERLKLLIEDLSLDLEKIGTTLDERADLIISCLNNSAEFEFNALSATGFKEMFASLQQHFPELNTMLQTEFEIEDNEALDVDKLRALSITPYDILYVLTNDEVKAVRDSMGLSKRGNPRLMILESFADATDRLIENYAALAQRDLAALKAENIEITEAEIGVKFEEVTKAIFEQLGLEVDEDLRRSINTAKDKVDILLSLSDDDVIIGEAKTCKNGDFAKYSTTSRQVKAYVNRCENAGKRVAQVLIVAPSFSDDFVESAEMDTEVNISLLEARGLKQILDAYKNRRNPKFSAKLFTKGGLLKTDLIAKNI</sequence>
<keyword evidence="2" id="KW-1185">Reference proteome</keyword>
<organism evidence="1 2">
    <name type="scientific">Marinomonas aquiplantarum</name>
    <dbReference type="NCBI Taxonomy" id="491951"/>
    <lineage>
        <taxon>Bacteria</taxon>
        <taxon>Pseudomonadati</taxon>
        <taxon>Pseudomonadota</taxon>
        <taxon>Gammaproteobacteria</taxon>
        <taxon>Oceanospirillales</taxon>
        <taxon>Oceanospirillaceae</taxon>
        <taxon>Marinomonas</taxon>
    </lineage>
</organism>
<dbReference type="Proteomes" id="UP000252086">
    <property type="component" value="Unassembled WGS sequence"/>
</dbReference>
<evidence type="ECO:0000313" key="1">
    <source>
        <dbReference type="EMBL" id="RBO86072.1"/>
    </source>
</evidence>
<name>A0A366D7N8_9GAMM</name>